<comment type="similarity">
    <text evidence="1">Belongs to the short-chain dehydrogenases/reductases (SDR) family.</text>
</comment>
<keyword evidence="5" id="KW-1185">Reference proteome</keyword>
<dbReference type="Gene3D" id="3.40.50.720">
    <property type="entry name" value="NAD(P)-binding Rossmann-like Domain"/>
    <property type="match status" value="1"/>
</dbReference>
<dbReference type="PANTHER" id="PTHR24322">
    <property type="entry name" value="PKSB"/>
    <property type="match status" value="1"/>
</dbReference>
<dbReference type="PROSITE" id="PS00061">
    <property type="entry name" value="ADH_SHORT"/>
    <property type="match status" value="1"/>
</dbReference>
<keyword evidence="2" id="KW-0521">NADP</keyword>
<dbReference type="AlphaFoldDB" id="A0A6G1K5Q6"/>
<accession>A0A6G1K5Q6</accession>
<keyword evidence="3" id="KW-0560">Oxidoreductase</keyword>
<dbReference type="OrthoDB" id="10253736at2759"/>
<dbReference type="SUPFAM" id="SSF51735">
    <property type="entry name" value="NAD(P)-binding Rossmann-fold domains"/>
    <property type="match status" value="1"/>
</dbReference>
<dbReference type="InterPro" id="IPR020904">
    <property type="entry name" value="Sc_DH/Rdtase_CS"/>
</dbReference>
<evidence type="ECO:0000256" key="3">
    <source>
        <dbReference type="ARBA" id="ARBA00023002"/>
    </source>
</evidence>
<evidence type="ECO:0000313" key="4">
    <source>
        <dbReference type="EMBL" id="KAF2708204.1"/>
    </source>
</evidence>
<name>A0A6G1K5Q6_9PLEO</name>
<sequence>MSSRTVPKPPSNWVSTAVSLPITTLKYASTEPVVTGGLLYVLTRGPPHVRERLLRPFANNLLSKNGATRLASLITILKFLTAIGVAKRINGALNRLALNNWSLRRPGASFHFGGAKSELVLITGGSSGFGYEMVKGFSKSARVVVLDISPFPNELARLPDVHFYRCDVTDTSSVVSICAEIKKNLGNPSVLINNAGIGIGKTVLETTNEECERLFKINLISHFVLIREFLPAMLQMKKGHIVTISSMASFFAAPGLLDYCCTKVGALYLNDGIRAECLTRYPGGEGICTTSVHPSWHSTGILKGAEKTLNERGIFPDPPSKVSDLVIEQVLKARSGRIHVPLSEEGRAGLRNWPLWAQDLSMGHVFARKRFEFGRDASSTLQ</sequence>
<evidence type="ECO:0000256" key="1">
    <source>
        <dbReference type="ARBA" id="ARBA00006484"/>
    </source>
</evidence>
<dbReference type="PANTHER" id="PTHR24322:SF736">
    <property type="entry name" value="RETINOL DEHYDROGENASE 10"/>
    <property type="match status" value="1"/>
</dbReference>
<evidence type="ECO:0000313" key="5">
    <source>
        <dbReference type="Proteomes" id="UP000799428"/>
    </source>
</evidence>
<dbReference type="Proteomes" id="UP000799428">
    <property type="component" value="Unassembled WGS sequence"/>
</dbReference>
<organism evidence="4 5">
    <name type="scientific">Pleomassaria siparia CBS 279.74</name>
    <dbReference type="NCBI Taxonomy" id="1314801"/>
    <lineage>
        <taxon>Eukaryota</taxon>
        <taxon>Fungi</taxon>
        <taxon>Dikarya</taxon>
        <taxon>Ascomycota</taxon>
        <taxon>Pezizomycotina</taxon>
        <taxon>Dothideomycetes</taxon>
        <taxon>Pleosporomycetidae</taxon>
        <taxon>Pleosporales</taxon>
        <taxon>Pleomassariaceae</taxon>
        <taxon>Pleomassaria</taxon>
    </lineage>
</organism>
<proteinExistence type="inferred from homology"/>
<dbReference type="PRINTS" id="PR00081">
    <property type="entry name" value="GDHRDH"/>
</dbReference>
<protein>
    <submittedName>
        <fullName evidence="4">NAD(P)-binding protein</fullName>
    </submittedName>
</protein>
<reference evidence="4" key="1">
    <citation type="journal article" date="2020" name="Stud. Mycol.">
        <title>101 Dothideomycetes genomes: a test case for predicting lifestyles and emergence of pathogens.</title>
        <authorList>
            <person name="Haridas S."/>
            <person name="Albert R."/>
            <person name="Binder M."/>
            <person name="Bloem J."/>
            <person name="Labutti K."/>
            <person name="Salamov A."/>
            <person name="Andreopoulos B."/>
            <person name="Baker S."/>
            <person name="Barry K."/>
            <person name="Bills G."/>
            <person name="Bluhm B."/>
            <person name="Cannon C."/>
            <person name="Castanera R."/>
            <person name="Culley D."/>
            <person name="Daum C."/>
            <person name="Ezra D."/>
            <person name="Gonzalez J."/>
            <person name="Henrissat B."/>
            <person name="Kuo A."/>
            <person name="Liang C."/>
            <person name="Lipzen A."/>
            <person name="Lutzoni F."/>
            <person name="Magnuson J."/>
            <person name="Mondo S."/>
            <person name="Nolan M."/>
            <person name="Ohm R."/>
            <person name="Pangilinan J."/>
            <person name="Park H.-J."/>
            <person name="Ramirez L."/>
            <person name="Alfaro M."/>
            <person name="Sun H."/>
            <person name="Tritt A."/>
            <person name="Yoshinaga Y."/>
            <person name="Zwiers L.-H."/>
            <person name="Turgeon B."/>
            <person name="Goodwin S."/>
            <person name="Spatafora J."/>
            <person name="Crous P."/>
            <person name="Grigoriev I."/>
        </authorList>
    </citation>
    <scope>NUCLEOTIDE SEQUENCE</scope>
    <source>
        <strain evidence="4">CBS 279.74</strain>
    </source>
</reference>
<dbReference type="GO" id="GO:0016616">
    <property type="term" value="F:oxidoreductase activity, acting on the CH-OH group of donors, NAD or NADP as acceptor"/>
    <property type="evidence" value="ECO:0007669"/>
    <property type="project" value="TreeGrafter"/>
</dbReference>
<evidence type="ECO:0000256" key="2">
    <source>
        <dbReference type="ARBA" id="ARBA00022857"/>
    </source>
</evidence>
<dbReference type="EMBL" id="MU005772">
    <property type="protein sequence ID" value="KAF2708204.1"/>
    <property type="molecule type" value="Genomic_DNA"/>
</dbReference>
<dbReference type="InterPro" id="IPR002347">
    <property type="entry name" value="SDR_fam"/>
</dbReference>
<dbReference type="Pfam" id="PF00106">
    <property type="entry name" value="adh_short"/>
    <property type="match status" value="1"/>
</dbReference>
<dbReference type="InterPro" id="IPR036291">
    <property type="entry name" value="NAD(P)-bd_dom_sf"/>
</dbReference>
<gene>
    <name evidence="4" type="ORF">K504DRAFT_534842</name>
</gene>